<evidence type="ECO:0000313" key="3">
    <source>
        <dbReference type="Proteomes" id="UP000176705"/>
    </source>
</evidence>
<feature type="region of interest" description="Disordered" evidence="1">
    <location>
        <begin position="119"/>
        <end position="138"/>
    </location>
</feature>
<proteinExistence type="predicted"/>
<evidence type="ECO:0000256" key="1">
    <source>
        <dbReference type="SAM" id="MobiDB-lite"/>
    </source>
</evidence>
<organism evidence="2 3">
    <name type="scientific">Candidatus Sungbacteria bacterium RIFCSPLOWO2_01_FULL_59_16</name>
    <dbReference type="NCBI Taxonomy" id="1802280"/>
    <lineage>
        <taxon>Bacteria</taxon>
        <taxon>Candidatus Sungiibacteriota</taxon>
    </lineage>
</organism>
<accession>A0A1G2LA92</accession>
<feature type="compositionally biased region" description="Basic and acidic residues" evidence="1">
    <location>
        <begin position="26"/>
        <end position="36"/>
    </location>
</feature>
<dbReference type="Proteomes" id="UP000176705">
    <property type="component" value="Unassembled WGS sequence"/>
</dbReference>
<dbReference type="AlphaFoldDB" id="A0A1G2LA92"/>
<dbReference type="EMBL" id="MHQS01000015">
    <property type="protein sequence ID" value="OHA08490.1"/>
    <property type="molecule type" value="Genomic_DNA"/>
</dbReference>
<name>A0A1G2LA92_9BACT</name>
<dbReference type="STRING" id="1802280.A3B37_00090"/>
<comment type="caution">
    <text evidence="2">The sequence shown here is derived from an EMBL/GenBank/DDBJ whole genome shotgun (WGS) entry which is preliminary data.</text>
</comment>
<gene>
    <name evidence="2" type="ORF">A3B37_00090</name>
</gene>
<feature type="region of interest" description="Disordered" evidence="1">
    <location>
        <begin position="16"/>
        <end position="36"/>
    </location>
</feature>
<reference evidence="2 3" key="1">
    <citation type="journal article" date="2016" name="Nat. Commun.">
        <title>Thousands of microbial genomes shed light on interconnected biogeochemical processes in an aquifer system.</title>
        <authorList>
            <person name="Anantharaman K."/>
            <person name="Brown C.T."/>
            <person name="Hug L.A."/>
            <person name="Sharon I."/>
            <person name="Castelle C.J."/>
            <person name="Probst A.J."/>
            <person name="Thomas B.C."/>
            <person name="Singh A."/>
            <person name="Wilkins M.J."/>
            <person name="Karaoz U."/>
            <person name="Brodie E.L."/>
            <person name="Williams K.H."/>
            <person name="Hubbard S.S."/>
            <person name="Banfield J.F."/>
        </authorList>
    </citation>
    <scope>NUCLEOTIDE SEQUENCE [LARGE SCALE GENOMIC DNA]</scope>
</reference>
<protein>
    <submittedName>
        <fullName evidence="2">Uncharacterized protein</fullName>
    </submittedName>
</protein>
<evidence type="ECO:0000313" key="2">
    <source>
        <dbReference type="EMBL" id="OHA08490.1"/>
    </source>
</evidence>
<sequence length="138" mass="15106">MTFLIQIPQAVGPACRPASPALPAEGEARHGRQRGEQQNRMLCQELYGVCSKIKTLQDFGVLAGRALSPRQNHCMLAYSTFPGPQGSEYHRVHVLSRLCSEWEKVGHTWIKDQQTAALARGSEAGRNPGASDIITTHA</sequence>